<accession>A0ABT7W9A5</accession>
<organism evidence="1 2">
    <name type="scientific">Bordetella petrii</name>
    <dbReference type="NCBI Taxonomy" id="94624"/>
    <lineage>
        <taxon>Bacteria</taxon>
        <taxon>Pseudomonadati</taxon>
        <taxon>Pseudomonadota</taxon>
        <taxon>Betaproteobacteria</taxon>
        <taxon>Burkholderiales</taxon>
        <taxon>Alcaligenaceae</taxon>
        <taxon>Bordetella</taxon>
    </lineage>
</organism>
<dbReference type="InterPro" id="IPR021747">
    <property type="entry name" value="DUF3313"/>
</dbReference>
<protein>
    <submittedName>
        <fullName evidence="1">DUF3313 family protein</fullName>
    </submittedName>
</protein>
<evidence type="ECO:0000313" key="2">
    <source>
        <dbReference type="Proteomes" id="UP001175604"/>
    </source>
</evidence>
<keyword evidence="2" id="KW-1185">Reference proteome</keyword>
<name>A0ABT7W9A5_9BORD</name>
<gene>
    <name evidence="1" type="ORF">QUC21_22235</name>
</gene>
<proteinExistence type="predicted"/>
<dbReference type="Proteomes" id="UP001175604">
    <property type="component" value="Unassembled WGS sequence"/>
</dbReference>
<evidence type="ECO:0000313" key="1">
    <source>
        <dbReference type="EMBL" id="MDM9561767.1"/>
    </source>
</evidence>
<comment type="caution">
    <text evidence="1">The sequence shown here is derived from an EMBL/GenBank/DDBJ whole genome shotgun (WGS) entry which is preliminary data.</text>
</comment>
<reference evidence="1" key="1">
    <citation type="submission" date="2023-06" db="EMBL/GenBank/DDBJ databases">
        <title>full genome analysis of Phenantherene degrader P3.</title>
        <authorList>
            <person name="Akbar A."/>
            <person name="Rahmeh R."/>
            <person name="Kishk M."/>
        </authorList>
    </citation>
    <scope>NUCLEOTIDE SEQUENCE</scope>
    <source>
        <strain evidence="1">P3</strain>
    </source>
</reference>
<sequence>MNVNNPLRTICLGISTAFLLSACSTPSPPKGSGFLQDYGRLHQEATPDGGTRQVYVNPVFTPENYKAVWLDSITYYPEPRPSEDVSMETLTQIRNALDQSLRHKIGQQVRLVDRAGPGVAHVRIAITAIGAERQALSAYQYIPVALVLTGAKAAMEGGLPRDASIAIETHVTDSRSGELLYAAVRGGTGERVRNAAQGKGGVQLSNLQPLIDQWTTGAANEVRKYVKGK</sequence>
<dbReference type="Pfam" id="PF11769">
    <property type="entry name" value="DUF3313"/>
    <property type="match status" value="1"/>
</dbReference>
<dbReference type="EMBL" id="JAUDJE010000027">
    <property type="protein sequence ID" value="MDM9561767.1"/>
    <property type="molecule type" value="Genomic_DNA"/>
</dbReference>
<dbReference type="RefSeq" id="WP_289786719.1">
    <property type="nucleotide sequence ID" value="NZ_JAUDJE010000027.1"/>
</dbReference>